<protein>
    <submittedName>
        <fullName evidence="1">Uncharacterized protein</fullName>
    </submittedName>
</protein>
<sequence length="68" mass="7489">MNKLPFYTLASTLHILQETTSTLQRGSNLSLMTGSLLSVIITLTQRTLVALSPPYPVFMNGKLVCSLY</sequence>
<proteinExistence type="predicted"/>
<evidence type="ECO:0000313" key="1">
    <source>
        <dbReference type="EMBL" id="JAH22048.1"/>
    </source>
</evidence>
<accession>A0A0E9R144</accession>
<organism evidence="1">
    <name type="scientific">Anguilla anguilla</name>
    <name type="common">European freshwater eel</name>
    <name type="synonym">Muraena anguilla</name>
    <dbReference type="NCBI Taxonomy" id="7936"/>
    <lineage>
        <taxon>Eukaryota</taxon>
        <taxon>Metazoa</taxon>
        <taxon>Chordata</taxon>
        <taxon>Craniata</taxon>
        <taxon>Vertebrata</taxon>
        <taxon>Euteleostomi</taxon>
        <taxon>Actinopterygii</taxon>
        <taxon>Neopterygii</taxon>
        <taxon>Teleostei</taxon>
        <taxon>Anguilliformes</taxon>
        <taxon>Anguillidae</taxon>
        <taxon>Anguilla</taxon>
    </lineage>
</organism>
<reference evidence="1" key="1">
    <citation type="submission" date="2014-11" db="EMBL/GenBank/DDBJ databases">
        <authorList>
            <person name="Amaro Gonzalez C."/>
        </authorList>
    </citation>
    <scope>NUCLEOTIDE SEQUENCE</scope>
</reference>
<dbReference type="AlphaFoldDB" id="A0A0E9R144"/>
<dbReference type="EMBL" id="GBXM01086529">
    <property type="protein sequence ID" value="JAH22048.1"/>
    <property type="molecule type" value="Transcribed_RNA"/>
</dbReference>
<name>A0A0E9R144_ANGAN</name>
<reference evidence="1" key="2">
    <citation type="journal article" date="2015" name="Fish Shellfish Immunol.">
        <title>Early steps in the European eel (Anguilla anguilla)-Vibrio vulnificus interaction in the gills: Role of the RtxA13 toxin.</title>
        <authorList>
            <person name="Callol A."/>
            <person name="Pajuelo D."/>
            <person name="Ebbesson L."/>
            <person name="Teles M."/>
            <person name="MacKenzie S."/>
            <person name="Amaro C."/>
        </authorList>
    </citation>
    <scope>NUCLEOTIDE SEQUENCE</scope>
</reference>